<dbReference type="SUPFAM" id="SSF53335">
    <property type="entry name" value="S-adenosyl-L-methionine-dependent methyltransferases"/>
    <property type="match status" value="1"/>
</dbReference>
<feature type="compositionally biased region" description="Basic residues" evidence="3">
    <location>
        <begin position="185"/>
        <end position="195"/>
    </location>
</feature>
<dbReference type="CDD" id="cd02440">
    <property type="entry name" value="AdoMet_MTases"/>
    <property type="match status" value="1"/>
</dbReference>
<dbReference type="InterPro" id="IPR051422">
    <property type="entry name" value="AlkB_tRNA_MeTrf/Diox"/>
</dbReference>
<dbReference type="GO" id="GO:0005634">
    <property type="term" value="C:nucleus"/>
    <property type="evidence" value="ECO:0007669"/>
    <property type="project" value="TreeGrafter"/>
</dbReference>
<sequence>VYQRIAPQCDHVRHKAWPNVKQFLKGLQPGSLVADVGCGSGRYLSVNPQVLKFGSDICRPFLDQARCQGHEVLMADNMTLPYRDGVFDAVCSIGVIHHFASLDRRVNALRELSRVLAPGGKLMVYVWAFEQTNRKFNCQDVLIPWVRPNTKSNSRLNLYDPDRNTNTSCSADDSEYPKGTSPLPSHHRAHRKRVKSQGAWEVTRREKSKGNNDIPTRGQGDNDIPTRGQGKIDIPTRGQGNIDIATRGQGDNMDGLGTYPRRRIFSDDGLYSKRDSLRFGAEDLLAGNDIEVGRVLSVSDRKLTRRTAGSETRQLESGDAVITPWGLSDSEVVGGKLAKLPSQLV</sequence>
<dbReference type="Pfam" id="PF08241">
    <property type="entry name" value="Methyltransf_11"/>
    <property type="match status" value="1"/>
</dbReference>
<evidence type="ECO:0000256" key="3">
    <source>
        <dbReference type="SAM" id="MobiDB-lite"/>
    </source>
</evidence>
<dbReference type="GO" id="GO:0106335">
    <property type="term" value="F:tRNA (5-carboxymethyluridine(34)-5-O)-methyltransferase activity"/>
    <property type="evidence" value="ECO:0007669"/>
    <property type="project" value="TreeGrafter"/>
</dbReference>
<reference evidence="5 6" key="1">
    <citation type="submission" date="2024-04" db="EMBL/GenBank/DDBJ databases">
        <authorList>
            <consortium name="Genoscope - CEA"/>
            <person name="William W."/>
        </authorList>
    </citation>
    <scope>NUCLEOTIDE SEQUENCE [LARGE SCALE GENOMIC DNA]</scope>
</reference>
<proteinExistence type="predicted"/>
<keyword evidence="6" id="KW-1185">Reference proteome</keyword>
<dbReference type="AlphaFoldDB" id="A0AAV2I0T5"/>
<gene>
    <name evidence="5" type="ORF">GSLYS_00013358001</name>
</gene>
<dbReference type="EMBL" id="CAXITT010000346">
    <property type="protein sequence ID" value="CAL1539625.1"/>
    <property type="molecule type" value="Genomic_DNA"/>
</dbReference>
<keyword evidence="2" id="KW-0808">Transferase</keyword>
<comment type="caution">
    <text evidence="5">The sequence shown here is derived from an EMBL/GenBank/DDBJ whole genome shotgun (WGS) entry which is preliminary data.</text>
</comment>
<dbReference type="FunFam" id="3.40.50.150:FF:000195">
    <property type="entry name" value="Methyltransferase domain containing protein"/>
    <property type="match status" value="1"/>
</dbReference>
<accession>A0AAV2I0T5</accession>
<feature type="non-terminal residue" evidence="5">
    <location>
        <position position="345"/>
    </location>
</feature>
<evidence type="ECO:0000256" key="2">
    <source>
        <dbReference type="ARBA" id="ARBA00022679"/>
    </source>
</evidence>
<dbReference type="GO" id="GO:0000049">
    <property type="term" value="F:tRNA binding"/>
    <property type="evidence" value="ECO:0007669"/>
    <property type="project" value="TreeGrafter"/>
</dbReference>
<feature type="region of interest" description="Disordered" evidence="3">
    <location>
        <begin position="153"/>
        <end position="255"/>
    </location>
</feature>
<dbReference type="Gene3D" id="3.40.50.150">
    <property type="entry name" value="Vaccinia Virus protein VP39"/>
    <property type="match status" value="1"/>
</dbReference>
<dbReference type="InterPro" id="IPR013216">
    <property type="entry name" value="Methyltransf_11"/>
</dbReference>
<dbReference type="GO" id="GO:0002098">
    <property type="term" value="P:tRNA wobble uridine modification"/>
    <property type="evidence" value="ECO:0007669"/>
    <property type="project" value="TreeGrafter"/>
</dbReference>
<feature type="non-terminal residue" evidence="5">
    <location>
        <position position="1"/>
    </location>
</feature>
<evidence type="ECO:0000313" key="6">
    <source>
        <dbReference type="Proteomes" id="UP001497497"/>
    </source>
</evidence>
<dbReference type="Proteomes" id="UP001497497">
    <property type="component" value="Unassembled WGS sequence"/>
</dbReference>
<dbReference type="GO" id="GO:0005737">
    <property type="term" value="C:cytoplasm"/>
    <property type="evidence" value="ECO:0007669"/>
    <property type="project" value="TreeGrafter"/>
</dbReference>
<name>A0AAV2I0T5_LYMST</name>
<keyword evidence="1" id="KW-0489">Methyltransferase</keyword>
<protein>
    <recommendedName>
        <fullName evidence="4">Methyltransferase type 11 domain-containing protein</fullName>
    </recommendedName>
</protein>
<evidence type="ECO:0000256" key="1">
    <source>
        <dbReference type="ARBA" id="ARBA00022603"/>
    </source>
</evidence>
<dbReference type="InterPro" id="IPR029063">
    <property type="entry name" value="SAM-dependent_MTases_sf"/>
</dbReference>
<dbReference type="GO" id="GO:0008757">
    <property type="term" value="F:S-adenosylmethionine-dependent methyltransferase activity"/>
    <property type="evidence" value="ECO:0007669"/>
    <property type="project" value="InterPro"/>
</dbReference>
<evidence type="ECO:0000259" key="4">
    <source>
        <dbReference type="Pfam" id="PF08241"/>
    </source>
</evidence>
<dbReference type="PANTHER" id="PTHR13069">
    <property type="entry name" value="ALKYLATED DNA REPAIR PROTEIN ALKB HOMOLOG 8"/>
    <property type="match status" value="1"/>
</dbReference>
<feature type="domain" description="Methyltransferase type 11" evidence="4">
    <location>
        <begin position="35"/>
        <end position="123"/>
    </location>
</feature>
<organism evidence="5 6">
    <name type="scientific">Lymnaea stagnalis</name>
    <name type="common">Great pond snail</name>
    <name type="synonym">Helix stagnalis</name>
    <dbReference type="NCBI Taxonomy" id="6523"/>
    <lineage>
        <taxon>Eukaryota</taxon>
        <taxon>Metazoa</taxon>
        <taxon>Spiralia</taxon>
        <taxon>Lophotrochozoa</taxon>
        <taxon>Mollusca</taxon>
        <taxon>Gastropoda</taxon>
        <taxon>Heterobranchia</taxon>
        <taxon>Euthyneura</taxon>
        <taxon>Panpulmonata</taxon>
        <taxon>Hygrophila</taxon>
        <taxon>Lymnaeoidea</taxon>
        <taxon>Lymnaeidae</taxon>
        <taxon>Lymnaea</taxon>
    </lineage>
</organism>
<dbReference type="PANTHER" id="PTHR13069:SF37">
    <property type="entry name" value="FIRE DANCER"/>
    <property type="match status" value="1"/>
</dbReference>
<dbReference type="GO" id="GO:0030488">
    <property type="term" value="P:tRNA methylation"/>
    <property type="evidence" value="ECO:0007669"/>
    <property type="project" value="TreeGrafter"/>
</dbReference>
<evidence type="ECO:0000313" key="5">
    <source>
        <dbReference type="EMBL" id="CAL1539625.1"/>
    </source>
</evidence>